<keyword evidence="1" id="KW-0732">Signal</keyword>
<protein>
    <recommendedName>
        <fullName evidence="4">Secreted protein</fullName>
    </recommendedName>
</protein>
<proteinExistence type="predicted"/>
<evidence type="ECO:0000313" key="3">
    <source>
        <dbReference type="Proteomes" id="UP001292094"/>
    </source>
</evidence>
<feature type="signal peptide" evidence="1">
    <location>
        <begin position="1"/>
        <end position="20"/>
    </location>
</feature>
<accession>A0AAE1PA80</accession>
<organism evidence="2 3">
    <name type="scientific">Petrolisthes manimaculis</name>
    <dbReference type="NCBI Taxonomy" id="1843537"/>
    <lineage>
        <taxon>Eukaryota</taxon>
        <taxon>Metazoa</taxon>
        <taxon>Ecdysozoa</taxon>
        <taxon>Arthropoda</taxon>
        <taxon>Crustacea</taxon>
        <taxon>Multicrustacea</taxon>
        <taxon>Malacostraca</taxon>
        <taxon>Eumalacostraca</taxon>
        <taxon>Eucarida</taxon>
        <taxon>Decapoda</taxon>
        <taxon>Pleocyemata</taxon>
        <taxon>Anomura</taxon>
        <taxon>Galatheoidea</taxon>
        <taxon>Porcellanidae</taxon>
        <taxon>Petrolisthes</taxon>
    </lineage>
</organism>
<dbReference type="EMBL" id="JAWZYT010002360">
    <property type="protein sequence ID" value="KAK4304920.1"/>
    <property type="molecule type" value="Genomic_DNA"/>
</dbReference>
<gene>
    <name evidence="2" type="ORF">Pmani_023154</name>
</gene>
<comment type="caution">
    <text evidence="2">The sequence shown here is derived from an EMBL/GenBank/DDBJ whole genome shotgun (WGS) entry which is preliminary data.</text>
</comment>
<dbReference type="Proteomes" id="UP001292094">
    <property type="component" value="Unassembled WGS sequence"/>
</dbReference>
<dbReference type="AlphaFoldDB" id="A0AAE1PA80"/>
<evidence type="ECO:0000256" key="1">
    <source>
        <dbReference type="SAM" id="SignalP"/>
    </source>
</evidence>
<keyword evidence="3" id="KW-1185">Reference proteome</keyword>
<evidence type="ECO:0000313" key="2">
    <source>
        <dbReference type="EMBL" id="KAK4304920.1"/>
    </source>
</evidence>
<reference evidence="2" key="1">
    <citation type="submission" date="2023-11" db="EMBL/GenBank/DDBJ databases">
        <title>Genome assemblies of two species of porcelain crab, Petrolisthes cinctipes and Petrolisthes manimaculis (Anomura: Porcellanidae).</title>
        <authorList>
            <person name="Angst P."/>
        </authorList>
    </citation>
    <scope>NUCLEOTIDE SEQUENCE</scope>
    <source>
        <strain evidence="2">PB745_02</strain>
        <tissue evidence="2">Gill</tissue>
    </source>
</reference>
<sequence length="79" mass="8818">MKPSSAWLLWWVSSQRQLRAHLVTSWITTASKVGCPLSSRSSLRHHDIMPMGKAETDVTSTDNQSGAAGIYLMTLESQW</sequence>
<evidence type="ECO:0008006" key="4">
    <source>
        <dbReference type="Google" id="ProtNLM"/>
    </source>
</evidence>
<feature type="chain" id="PRO_5042051600" description="Secreted protein" evidence="1">
    <location>
        <begin position="21"/>
        <end position="79"/>
    </location>
</feature>
<name>A0AAE1PA80_9EUCA</name>